<reference evidence="3 4" key="1">
    <citation type="submission" date="2019-02" db="EMBL/GenBank/DDBJ databases">
        <title>Apibacter muscae sp. nov.: a novel member of the house fly microbiota.</title>
        <authorList>
            <person name="Park R."/>
        </authorList>
    </citation>
    <scope>NUCLEOTIDE SEQUENCE [LARGE SCALE GENOMIC DNA]</scope>
    <source>
        <strain evidence="3 4">AL1</strain>
    </source>
</reference>
<feature type="chain" id="PRO_5021713560" evidence="2">
    <location>
        <begin position="23"/>
        <end position="590"/>
    </location>
</feature>
<dbReference type="EMBL" id="SELH01000013">
    <property type="protein sequence ID" value="TWP29904.1"/>
    <property type="molecule type" value="Genomic_DNA"/>
</dbReference>
<protein>
    <submittedName>
        <fullName evidence="3">Protein BatD</fullName>
    </submittedName>
</protein>
<keyword evidence="4" id="KW-1185">Reference proteome</keyword>
<keyword evidence="1" id="KW-0472">Membrane</keyword>
<evidence type="ECO:0000313" key="3">
    <source>
        <dbReference type="EMBL" id="TWP29904.1"/>
    </source>
</evidence>
<evidence type="ECO:0000256" key="1">
    <source>
        <dbReference type="SAM" id="Phobius"/>
    </source>
</evidence>
<dbReference type="RefSeq" id="WP_146261599.1">
    <property type="nucleotide sequence ID" value="NZ_SELG01000029.1"/>
</dbReference>
<evidence type="ECO:0000313" key="4">
    <source>
        <dbReference type="Proteomes" id="UP000319499"/>
    </source>
</evidence>
<sequence>MVTKKFILFFSILWLSIVGTQAQITFEAIPQKTVVTYQEPVKIQYRLSITPSNKEVGRMDIPAYTNAQIIERKASSNIFIENGNSTMEYVEEITLLPIKVGRLNIESATVSVAGKKYKTKSFHIKVKEQTEDQADDHKEQENHLLILKVSTLSPYVNEGTVVQLKFYTKQFEFLNSLTHLSPPNFKGWFVQPIKEKNNSYQQETINGEAYFSRVVASYVVFPSQPGNITLDPFTLTLALSNNFFEEYEINIKSNPVHLFVKSLPTGAPKNFYGLVGQFTMKATTDKVKLNTHQVANLKVSVAGTGNLSLVKIPSVGVPEAIEEYKPVIKQQFTPTLQGLKGTLEASYVLVPQEGGNYQLKVEPFSYFDPVERRYKTITPDPIELKISSESKRVNKKNKDSLVVEDKPEKKMEFLDYSQNSQSKPEENSVVVNKSNFLYGALFVVVLLGLFLFFILRKKKNSKKKVLNEDPIDKEDKNPKTVEKTKGKKNLEPALFKLKKIATRGEDKNSFYTWVEEILLEVVNAKIDQADQYLSLLDLEEKVTQIYGEELADEWKELLLKSQIERYSNLTDQDSLLEIYDRVEELIQKMT</sequence>
<gene>
    <name evidence="3" type="ORF">ETU09_02670</name>
</gene>
<dbReference type="InterPro" id="IPR025738">
    <property type="entry name" value="BatD"/>
</dbReference>
<keyword evidence="1" id="KW-0812">Transmembrane</keyword>
<dbReference type="AlphaFoldDB" id="A0A563DJB6"/>
<dbReference type="Pfam" id="PF13584">
    <property type="entry name" value="BatD"/>
    <property type="match status" value="2"/>
</dbReference>
<accession>A0A563DJB6</accession>
<keyword evidence="2" id="KW-0732">Signal</keyword>
<dbReference type="OrthoDB" id="2079210at2"/>
<name>A0A563DJB6_9FLAO</name>
<dbReference type="PANTHER" id="PTHR40940:SF2">
    <property type="entry name" value="BATD"/>
    <property type="match status" value="1"/>
</dbReference>
<proteinExistence type="predicted"/>
<evidence type="ECO:0000256" key="2">
    <source>
        <dbReference type="SAM" id="SignalP"/>
    </source>
</evidence>
<feature type="transmembrane region" description="Helical" evidence="1">
    <location>
        <begin position="436"/>
        <end position="455"/>
    </location>
</feature>
<feature type="signal peptide" evidence="2">
    <location>
        <begin position="1"/>
        <end position="22"/>
    </location>
</feature>
<organism evidence="3 4">
    <name type="scientific">Apibacter muscae</name>
    <dbReference type="NCBI Taxonomy" id="2509004"/>
    <lineage>
        <taxon>Bacteria</taxon>
        <taxon>Pseudomonadati</taxon>
        <taxon>Bacteroidota</taxon>
        <taxon>Flavobacteriia</taxon>
        <taxon>Flavobacteriales</taxon>
        <taxon>Weeksellaceae</taxon>
        <taxon>Apibacter</taxon>
    </lineage>
</organism>
<dbReference type="Proteomes" id="UP000319499">
    <property type="component" value="Unassembled WGS sequence"/>
</dbReference>
<comment type="caution">
    <text evidence="3">The sequence shown here is derived from an EMBL/GenBank/DDBJ whole genome shotgun (WGS) entry which is preliminary data.</text>
</comment>
<keyword evidence="1" id="KW-1133">Transmembrane helix</keyword>
<dbReference type="PANTHER" id="PTHR40940">
    <property type="entry name" value="PROTEIN BATD-RELATED"/>
    <property type="match status" value="1"/>
</dbReference>